<evidence type="ECO:0000259" key="1">
    <source>
        <dbReference type="PROSITE" id="PS50003"/>
    </source>
</evidence>
<dbReference type="EMBL" id="JAMKFB020000009">
    <property type="protein sequence ID" value="KAL0184391.1"/>
    <property type="molecule type" value="Genomic_DNA"/>
</dbReference>
<dbReference type="AlphaFoldDB" id="A0ABD0QDW9"/>
<feature type="non-terminal residue" evidence="2">
    <location>
        <position position="1"/>
    </location>
</feature>
<proteinExistence type="predicted"/>
<evidence type="ECO:0000313" key="2">
    <source>
        <dbReference type="EMBL" id="KAL0184391.1"/>
    </source>
</evidence>
<dbReference type="Proteomes" id="UP001529510">
    <property type="component" value="Unassembled WGS sequence"/>
</dbReference>
<evidence type="ECO:0000313" key="3">
    <source>
        <dbReference type="Proteomes" id="UP001529510"/>
    </source>
</evidence>
<dbReference type="InterPro" id="IPR001849">
    <property type="entry name" value="PH_domain"/>
</dbReference>
<name>A0ABD0QDW9_CIRMR</name>
<accession>A0ABD0QDW9</accession>
<comment type="caution">
    <text evidence="2">The sequence shown here is derived from an EMBL/GenBank/DDBJ whole genome shotgun (WGS) entry which is preliminary data.</text>
</comment>
<gene>
    <name evidence="2" type="ORF">M9458_020087</name>
</gene>
<protein>
    <recommendedName>
        <fullName evidence="1">PH domain-containing protein</fullName>
    </recommendedName>
</protein>
<sequence length="122" mass="14096">YPLASCLAVQRDDEDGDTRSRFQAVFPDDVLRLRAESESKAQDWVEALRTAWENNQASSEVLIRSKPGRERRHREAQRAKRHILTCLAVEKGLTAQSFRCAGDHLFQHFLNCNSFLDFVPHR</sequence>
<keyword evidence="3" id="KW-1185">Reference proteome</keyword>
<organism evidence="2 3">
    <name type="scientific">Cirrhinus mrigala</name>
    <name type="common">Mrigala</name>
    <dbReference type="NCBI Taxonomy" id="683832"/>
    <lineage>
        <taxon>Eukaryota</taxon>
        <taxon>Metazoa</taxon>
        <taxon>Chordata</taxon>
        <taxon>Craniata</taxon>
        <taxon>Vertebrata</taxon>
        <taxon>Euteleostomi</taxon>
        <taxon>Actinopterygii</taxon>
        <taxon>Neopterygii</taxon>
        <taxon>Teleostei</taxon>
        <taxon>Ostariophysi</taxon>
        <taxon>Cypriniformes</taxon>
        <taxon>Cyprinidae</taxon>
        <taxon>Labeoninae</taxon>
        <taxon>Labeonini</taxon>
        <taxon>Cirrhinus</taxon>
    </lineage>
</organism>
<dbReference type="SUPFAM" id="SSF50729">
    <property type="entry name" value="PH domain-like"/>
    <property type="match status" value="1"/>
</dbReference>
<dbReference type="PROSITE" id="PS50003">
    <property type="entry name" value="PH_DOMAIN"/>
    <property type="match status" value="1"/>
</dbReference>
<reference evidence="2 3" key="1">
    <citation type="submission" date="2024-05" db="EMBL/GenBank/DDBJ databases">
        <title>Genome sequencing and assembly of Indian major carp, Cirrhinus mrigala (Hamilton, 1822).</title>
        <authorList>
            <person name="Mohindra V."/>
            <person name="Chowdhury L.M."/>
            <person name="Lal K."/>
            <person name="Jena J.K."/>
        </authorList>
    </citation>
    <scope>NUCLEOTIDE SEQUENCE [LARGE SCALE GENOMIC DNA]</scope>
    <source>
        <strain evidence="2">CM1030</strain>
        <tissue evidence="2">Blood</tissue>
    </source>
</reference>
<dbReference type="Gene3D" id="2.30.29.30">
    <property type="entry name" value="Pleckstrin-homology domain (PH domain)/Phosphotyrosine-binding domain (PTB)"/>
    <property type="match status" value="1"/>
</dbReference>
<feature type="domain" description="PH" evidence="1">
    <location>
        <begin position="1"/>
        <end position="53"/>
    </location>
</feature>
<dbReference type="InterPro" id="IPR011993">
    <property type="entry name" value="PH-like_dom_sf"/>
</dbReference>